<keyword evidence="1" id="KW-0732">Signal</keyword>
<evidence type="ECO:0000313" key="3">
    <source>
        <dbReference type="Proteomes" id="UP000557307"/>
    </source>
</evidence>
<comment type="caution">
    <text evidence="2">The sequence shown here is derived from an EMBL/GenBank/DDBJ whole genome shotgun (WGS) entry which is preliminary data.</text>
</comment>
<dbReference type="PROSITE" id="PS51257">
    <property type="entry name" value="PROKAR_LIPOPROTEIN"/>
    <property type="match status" value="1"/>
</dbReference>
<proteinExistence type="predicted"/>
<organism evidence="2 3">
    <name type="scientific">Rhabdobacter roseus</name>
    <dbReference type="NCBI Taxonomy" id="1655419"/>
    <lineage>
        <taxon>Bacteria</taxon>
        <taxon>Pseudomonadati</taxon>
        <taxon>Bacteroidota</taxon>
        <taxon>Cytophagia</taxon>
        <taxon>Cytophagales</taxon>
        <taxon>Cytophagaceae</taxon>
        <taxon>Rhabdobacter</taxon>
    </lineage>
</organism>
<name>A0A840TRI7_9BACT</name>
<feature type="signal peptide" evidence="1">
    <location>
        <begin position="1"/>
        <end position="21"/>
    </location>
</feature>
<keyword evidence="3" id="KW-1185">Reference proteome</keyword>
<reference evidence="2 3" key="1">
    <citation type="submission" date="2020-08" db="EMBL/GenBank/DDBJ databases">
        <title>Genomic Encyclopedia of Type Strains, Phase IV (KMG-IV): sequencing the most valuable type-strain genomes for metagenomic binning, comparative biology and taxonomic classification.</title>
        <authorList>
            <person name="Goeker M."/>
        </authorList>
    </citation>
    <scope>NUCLEOTIDE SEQUENCE [LARGE SCALE GENOMIC DNA]</scope>
    <source>
        <strain evidence="2 3">DSM 105074</strain>
    </source>
</reference>
<protein>
    <submittedName>
        <fullName evidence="2">Uncharacterized protein</fullName>
    </submittedName>
</protein>
<evidence type="ECO:0000313" key="2">
    <source>
        <dbReference type="EMBL" id="MBB5286946.1"/>
    </source>
</evidence>
<dbReference type="Proteomes" id="UP000557307">
    <property type="component" value="Unassembled WGS sequence"/>
</dbReference>
<dbReference type="AlphaFoldDB" id="A0A840TRI7"/>
<gene>
    <name evidence="2" type="ORF">HNQ92_005108</name>
</gene>
<evidence type="ECO:0000256" key="1">
    <source>
        <dbReference type="SAM" id="SignalP"/>
    </source>
</evidence>
<dbReference type="EMBL" id="JACHGF010000012">
    <property type="protein sequence ID" value="MBB5286946.1"/>
    <property type="molecule type" value="Genomic_DNA"/>
</dbReference>
<accession>A0A840TRI7</accession>
<feature type="chain" id="PRO_5032345133" evidence="1">
    <location>
        <begin position="22"/>
        <end position="441"/>
    </location>
</feature>
<dbReference type="RefSeq" id="WP_184178560.1">
    <property type="nucleotide sequence ID" value="NZ_JACHGF010000012.1"/>
</dbReference>
<sequence length="441" mass="48869">MRHFCTKYLLGLLLMALLASCKPVDPIADGKPRIKAITFPGIPAENVKIDQKNLRITVTLPPTLSAHRTPEATLTYNAQLLPKEWDNSFVGYCKGCETIEVGYRTNPDAPAITVYKVETLPTAPLAAAPLSAPLEHLLSRDRLYIPMLNLYANPLPQKVTFTNQASGEIISAEINENYPNSFIAHKGDRGALNHIGINTSYIRDLLPGTYKVAFTSAEGTTIHIPQPVVLKQGLIQVFSITNTEYKRLQPGDELIVQGLNLLPGTIALSMVDSTDRVIEVPEVECDPYGRWCKLKTPSTLSYGHYLLRITSTGPVKDQTCILVHLRSKPLVPFEVTMFGDNNLSECSIRGPITIQRGSKVILIASGYEPRARFKLTSVQNSSQVYYAPAVLYTINSYPGFEYATIPSDIQSGRYRIVLQALDEQGQVKAEGPPYWREIRIP</sequence>